<reference evidence="2 3" key="1">
    <citation type="journal article" date="2001" name="Proc. Natl. Acad. Sci. U.S.A.">
        <title>An Epstein-Barr-related herpesvirus from marmoset lymphomas.</title>
        <authorList>
            <person name="Cho Y."/>
            <person name="Ramer J."/>
            <person name="Rivailler P."/>
            <person name="Quink C."/>
            <person name="Garber R.L."/>
            <person name="Beier D.R."/>
            <person name="Wang F."/>
        </authorList>
    </citation>
    <scope>NUCLEOTIDE SEQUENCE [LARGE SCALE GENOMIC DNA]</scope>
    <source>
        <strain evidence="2 3">CJ0149</strain>
    </source>
</reference>
<comment type="similarity">
    <text evidence="1">Belongs to the herpesviridae UL79 family.</text>
</comment>
<organism evidence="2 3">
    <name type="scientific">callitrichine gammaherpesvirus 3</name>
    <name type="common">Marmoset lymphocryptovirus</name>
    <dbReference type="NCBI Taxonomy" id="106331"/>
    <lineage>
        <taxon>Viruses</taxon>
        <taxon>Duplodnaviria</taxon>
        <taxon>Heunggongvirae</taxon>
        <taxon>Peploviricota</taxon>
        <taxon>Herviviricetes</taxon>
        <taxon>Herpesvirales</taxon>
        <taxon>Orthoherpesviridae</taxon>
        <taxon>Gammaherpesvirinae</taxon>
        <taxon>Lymphocryptovirus</taxon>
        <taxon>Lymphocryptovirus callitrichinegamma3</taxon>
    </lineage>
</organism>
<accession>Q993K0</accession>
<dbReference type="Pfam" id="PF03049">
    <property type="entry name" value="Herpes_UL79"/>
    <property type="match status" value="1"/>
</dbReference>
<proteinExistence type="inferred from homology"/>
<evidence type="ECO:0000313" key="2">
    <source>
        <dbReference type="EMBL" id="AAK38218.1"/>
    </source>
</evidence>
<name>Q993K0_9GAMA</name>
<dbReference type="EMBL" id="AF319782">
    <property type="protein sequence ID" value="AAK38218.1"/>
    <property type="molecule type" value="Genomic_DNA"/>
</dbReference>
<dbReference type="KEGG" id="vg:955861"/>
<reference evidence="2 3" key="2">
    <citation type="journal article" date="2002" name="J. Virol.">
        <title>Complete genomic sequence of an Epstein-Barr virus-related herpesvirus naturally infecting a new world primate: a defining point in the evolution of oncogenic lymphocryptoviruses.</title>
        <authorList>
            <person name="Rivailler P."/>
            <person name="Cho Y.G."/>
            <person name="Wang F."/>
        </authorList>
    </citation>
    <scope>NUCLEOTIDE SEQUENCE [LARGE SCALE GENOMIC DNA]</scope>
    <source>
        <strain evidence="2 3">CJ0149</strain>
    </source>
</reference>
<dbReference type="RefSeq" id="NP_733863.1">
    <property type="nucleotide sequence ID" value="NC_004367.1"/>
</dbReference>
<evidence type="ECO:0000256" key="1">
    <source>
        <dbReference type="ARBA" id="ARBA00005714"/>
    </source>
</evidence>
<dbReference type="Proteomes" id="UP000202809">
    <property type="component" value="Segment"/>
</dbReference>
<dbReference type="GeneID" id="955861"/>
<protein>
    <submittedName>
        <fullName evidence="2">ORF10</fullName>
    </submittedName>
</protein>
<sequence>MLEMAVNFYVCREGMINTGNRVNMVLGRKVPDMYWRLVYDAFSDLNFPPEAIVPGSRSVALCQFLHSRVDVSQALCDAVFRGLGLRNAPSMNSTCLSDANLLFNLGSIIPYRLIMSLLYCLVFWGVGSHEPSVRVVAKTCFVCFLGMTGYLIFDRALFGETHDYEGLWRSVCLHIASWHGLTPLPSKETQDSANKECLDFIGMFDNDPLLQRGYGGR</sequence>
<dbReference type="InterPro" id="IPR004290">
    <property type="entry name" value="Herpes_UL79"/>
</dbReference>
<keyword evidence="3" id="KW-1185">Reference proteome</keyword>
<evidence type="ECO:0000313" key="3">
    <source>
        <dbReference type="Proteomes" id="UP000202809"/>
    </source>
</evidence>
<dbReference type="OrthoDB" id="9235at10239"/>